<gene>
    <name evidence="2" type="ORF">F0562_014855</name>
</gene>
<keyword evidence="3" id="KW-1185">Reference proteome</keyword>
<evidence type="ECO:0000313" key="2">
    <source>
        <dbReference type="EMBL" id="KAA8520599.1"/>
    </source>
</evidence>
<name>A0A5J4ZRE9_9ASTE</name>
<evidence type="ECO:0000256" key="1">
    <source>
        <dbReference type="SAM" id="MobiDB-lite"/>
    </source>
</evidence>
<feature type="region of interest" description="Disordered" evidence="1">
    <location>
        <begin position="72"/>
        <end position="119"/>
    </location>
</feature>
<accession>A0A5J4ZRE9</accession>
<dbReference type="OrthoDB" id="912322at2759"/>
<dbReference type="Proteomes" id="UP000325577">
    <property type="component" value="Linkage Group LG6"/>
</dbReference>
<dbReference type="AlphaFoldDB" id="A0A5J4ZRE9"/>
<evidence type="ECO:0008006" key="4">
    <source>
        <dbReference type="Google" id="ProtNLM"/>
    </source>
</evidence>
<dbReference type="EMBL" id="CM018049">
    <property type="protein sequence ID" value="KAA8520599.1"/>
    <property type="molecule type" value="Genomic_DNA"/>
</dbReference>
<reference evidence="2 3" key="1">
    <citation type="submission" date="2019-09" db="EMBL/GenBank/DDBJ databases">
        <title>A chromosome-level genome assembly of the Chinese tupelo Nyssa sinensis.</title>
        <authorList>
            <person name="Yang X."/>
            <person name="Kang M."/>
            <person name="Yang Y."/>
            <person name="Xiong H."/>
            <person name="Wang M."/>
            <person name="Zhang Z."/>
            <person name="Wang Z."/>
            <person name="Wu H."/>
            <person name="Ma T."/>
            <person name="Liu J."/>
            <person name="Xi Z."/>
        </authorList>
    </citation>
    <scope>NUCLEOTIDE SEQUENCE [LARGE SCALE GENOMIC DNA]</scope>
    <source>
        <strain evidence="2">J267</strain>
        <tissue evidence="2">Leaf</tissue>
    </source>
</reference>
<sequence length="119" mass="12994">MTDDSSNQLPPEWVLDSKRRKDGSEFYRNLVTGQKFDTIEAVLRYVNYAKNIAPLIDSGKLTYKDFMAQDAADKGKSASESSSVTVDKVDGPGSNDKGKQKKISAKSNKGSKKSAGKRA</sequence>
<feature type="compositionally biased region" description="Basic residues" evidence="1">
    <location>
        <begin position="99"/>
        <end position="119"/>
    </location>
</feature>
<protein>
    <recommendedName>
        <fullName evidence="4">MBD domain-containing protein</fullName>
    </recommendedName>
</protein>
<evidence type="ECO:0000313" key="3">
    <source>
        <dbReference type="Proteomes" id="UP000325577"/>
    </source>
</evidence>
<organism evidence="2 3">
    <name type="scientific">Nyssa sinensis</name>
    <dbReference type="NCBI Taxonomy" id="561372"/>
    <lineage>
        <taxon>Eukaryota</taxon>
        <taxon>Viridiplantae</taxon>
        <taxon>Streptophyta</taxon>
        <taxon>Embryophyta</taxon>
        <taxon>Tracheophyta</taxon>
        <taxon>Spermatophyta</taxon>
        <taxon>Magnoliopsida</taxon>
        <taxon>eudicotyledons</taxon>
        <taxon>Gunneridae</taxon>
        <taxon>Pentapetalae</taxon>
        <taxon>asterids</taxon>
        <taxon>Cornales</taxon>
        <taxon>Nyssaceae</taxon>
        <taxon>Nyssa</taxon>
    </lineage>
</organism>
<proteinExistence type="predicted"/>